<evidence type="ECO:0000313" key="2">
    <source>
        <dbReference type="Proteomes" id="UP000186922"/>
    </source>
</evidence>
<keyword evidence="2" id="KW-1185">Reference proteome</keyword>
<proteinExistence type="predicted"/>
<evidence type="ECO:0000313" key="1">
    <source>
        <dbReference type="EMBL" id="GAU91958.1"/>
    </source>
</evidence>
<dbReference type="Proteomes" id="UP000186922">
    <property type="component" value="Unassembled WGS sequence"/>
</dbReference>
<dbReference type="EMBL" id="BDGG01000002">
    <property type="protein sequence ID" value="GAU91958.1"/>
    <property type="molecule type" value="Genomic_DNA"/>
</dbReference>
<comment type="caution">
    <text evidence="1">The sequence shown here is derived from an EMBL/GenBank/DDBJ whole genome shotgun (WGS) entry which is preliminary data.</text>
</comment>
<dbReference type="AlphaFoldDB" id="A0A1D1V0I2"/>
<reference evidence="1 2" key="1">
    <citation type="journal article" date="2016" name="Nat. Commun.">
        <title>Extremotolerant tardigrade genome and improved radiotolerance of human cultured cells by tardigrade-unique protein.</title>
        <authorList>
            <person name="Hashimoto T."/>
            <person name="Horikawa D.D."/>
            <person name="Saito Y."/>
            <person name="Kuwahara H."/>
            <person name="Kozuka-Hata H."/>
            <person name="Shin-I T."/>
            <person name="Minakuchi Y."/>
            <person name="Ohishi K."/>
            <person name="Motoyama A."/>
            <person name="Aizu T."/>
            <person name="Enomoto A."/>
            <person name="Kondo K."/>
            <person name="Tanaka S."/>
            <person name="Hara Y."/>
            <person name="Koshikawa S."/>
            <person name="Sagara H."/>
            <person name="Miura T."/>
            <person name="Yokobori S."/>
            <person name="Miyagawa K."/>
            <person name="Suzuki Y."/>
            <person name="Kubo T."/>
            <person name="Oyama M."/>
            <person name="Kohara Y."/>
            <person name="Fujiyama A."/>
            <person name="Arakawa K."/>
            <person name="Katayama T."/>
            <person name="Toyoda A."/>
            <person name="Kunieda T."/>
        </authorList>
    </citation>
    <scope>NUCLEOTIDE SEQUENCE [LARGE SCALE GENOMIC DNA]</scope>
    <source>
        <strain evidence="1 2">YOKOZUNA-1</strain>
    </source>
</reference>
<accession>A0A1D1V0I2</accession>
<gene>
    <name evidence="1" type="primary">RvY_04114-1</name>
    <name evidence="1" type="synonym">RvY_04114.1</name>
    <name evidence="1" type="ORF">RvY_04114</name>
</gene>
<organism evidence="1 2">
    <name type="scientific">Ramazzottius varieornatus</name>
    <name type="common">Water bear</name>
    <name type="synonym">Tardigrade</name>
    <dbReference type="NCBI Taxonomy" id="947166"/>
    <lineage>
        <taxon>Eukaryota</taxon>
        <taxon>Metazoa</taxon>
        <taxon>Ecdysozoa</taxon>
        <taxon>Tardigrada</taxon>
        <taxon>Eutardigrada</taxon>
        <taxon>Parachela</taxon>
        <taxon>Hypsibioidea</taxon>
        <taxon>Ramazzottiidae</taxon>
        <taxon>Ramazzottius</taxon>
    </lineage>
</organism>
<name>A0A1D1V0I2_RAMVA</name>
<protein>
    <submittedName>
        <fullName evidence="1">Uncharacterized protein</fullName>
    </submittedName>
</protein>
<sequence length="120" mass="14277">MFLTCPIKELWQSGSSNHCSFQFSIFSSFQYLYQHPITSSKKLHSRSFDVQFDGSSFLRIKRRLFPSFENKFRKLSGHKKGNKFGSCRIFNGRGMHFEQRKEVSRNHRNEQPVYFAKIEI</sequence>